<dbReference type="InterPro" id="IPR045229">
    <property type="entry name" value="TPP_enz"/>
</dbReference>
<evidence type="ECO:0000259" key="5">
    <source>
        <dbReference type="Pfam" id="PF02775"/>
    </source>
</evidence>
<keyword evidence="2 3" id="KW-0786">Thiamine pyrophosphate</keyword>
<dbReference type="InterPro" id="IPR012000">
    <property type="entry name" value="Thiamin_PyroP_enz_cen_dom"/>
</dbReference>
<feature type="domain" description="Thiamine pyrophosphate enzyme N-terminal TPP-binding" evidence="6">
    <location>
        <begin position="9"/>
        <end position="121"/>
    </location>
</feature>
<evidence type="ECO:0000313" key="8">
    <source>
        <dbReference type="Proteomes" id="UP000189935"/>
    </source>
</evidence>
<dbReference type="PANTHER" id="PTHR18968">
    <property type="entry name" value="THIAMINE PYROPHOSPHATE ENZYMES"/>
    <property type="match status" value="1"/>
</dbReference>
<dbReference type="GO" id="GO:0003984">
    <property type="term" value="F:acetolactate synthase activity"/>
    <property type="evidence" value="ECO:0007669"/>
    <property type="project" value="TreeGrafter"/>
</dbReference>
<dbReference type="InterPro" id="IPR029061">
    <property type="entry name" value="THDP-binding"/>
</dbReference>
<sequence length="559" mass="60527">MHKPTPHRTAAAALVEQLVINGVKHVFCVPGESFLPVLDALRDSGIIVTVCRHEGGAAMMAEAIGKVTGRPGVCFVTRGPGATNASAGIHIAQQDSTPMIMFVGQVETSVREREAFQELDYRAVFGSMTKWVVEVDHANRITEFVSRAFYTASSGRPGPVVVALPKDVLSERTSVANAPAFEPVETSPGDEEMTRLSELLAESKNPLFVLGGSRWSETARRQIHEFAEATGLPIATSYRRSTLFDPLHPLYAGDLGLGPNPKLVARAKAADLLVLVGGRLGEIPSQGYSLLSSPSPQTKLVHIHPGAEEIGQVYRPHLAIHASPNRFVAALKHLAIAPKPAWRESADIAHADYRAWTGTATPQPGDVNLGEIMIWLRNHVPTDTILCNGAGNYASWIHRFYRFREFMTHVAPTSASMGYGMPAAIAMQRLHPNRLVLSVNGDGDFLMSGQEFAIAVQYRLPIIVIICDNGMYGTIRMHQEREFPGRVCATELHNPDFDAYARAFGGFGAVVNKTADFPAAFEAARQSGLPSIIHLKIDSDAILPAATLSGIRERALQGA</sequence>
<accession>A0A1M6VYA9</accession>
<dbReference type="CDD" id="cd00568">
    <property type="entry name" value="TPP_enzymes"/>
    <property type="match status" value="1"/>
</dbReference>
<dbReference type="InterPro" id="IPR029035">
    <property type="entry name" value="DHS-like_NAD/FAD-binding_dom"/>
</dbReference>
<dbReference type="SUPFAM" id="SSF52467">
    <property type="entry name" value="DHS-like NAD/FAD-binding domain"/>
    <property type="match status" value="1"/>
</dbReference>
<dbReference type="GO" id="GO:0009097">
    <property type="term" value="P:isoleucine biosynthetic process"/>
    <property type="evidence" value="ECO:0007669"/>
    <property type="project" value="TreeGrafter"/>
</dbReference>
<feature type="domain" description="Thiamine pyrophosphate enzyme central" evidence="4">
    <location>
        <begin position="195"/>
        <end position="331"/>
    </location>
</feature>
<dbReference type="GO" id="GO:0009099">
    <property type="term" value="P:L-valine biosynthetic process"/>
    <property type="evidence" value="ECO:0007669"/>
    <property type="project" value="TreeGrafter"/>
</dbReference>
<organism evidence="7 8">
    <name type="scientific">Bradyrhizobium lablabi</name>
    <dbReference type="NCBI Taxonomy" id="722472"/>
    <lineage>
        <taxon>Bacteria</taxon>
        <taxon>Pseudomonadati</taxon>
        <taxon>Pseudomonadota</taxon>
        <taxon>Alphaproteobacteria</taxon>
        <taxon>Hyphomicrobiales</taxon>
        <taxon>Nitrobacteraceae</taxon>
        <taxon>Bradyrhizobium</taxon>
    </lineage>
</organism>
<dbReference type="Pfam" id="PF02776">
    <property type="entry name" value="TPP_enzyme_N"/>
    <property type="match status" value="1"/>
</dbReference>
<dbReference type="Proteomes" id="UP000189935">
    <property type="component" value="Chromosome I"/>
</dbReference>
<dbReference type="Pfam" id="PF00205">
    <property type="entry name" value="TPP_enzyme_M"/>
    <property type="match status" value="1"/>
</dbReference>
<dbReference type="OrthoDB" id="4494979at2"/>
<dbReference type="Gene3D" id="3.40.50.970">
    <property type="match status" value="2"/>
</dbReference>
<evidence type="ECO:0000256" key="3">
    <source>
        <dbReference type="RuleBase" id="RU362132"/>
    </source>
</evidence>
<dbReference type="FunFam" id="3.40.50.970:FF:000007">
    <property type="entry name" value="Acetolactate synthase"/>
    <property type="match status" value="1"/>
</dbReference>
<reference evidence="7 8" key="1">
    <citation type="submission" date="2016-11" db="EMBL/GenBank/DDBJ databases">
        <authorList>
            <person name="Jaros S."/>
            <person name="Januszkiewicz K."/>
            <person name="Wedrychowicz H."/>
        </authorList>
    </citation>
    <scope>NUCLEOTIDE SEQUENCE [LARGE SCALE GENOMIC DNA]</scope>
    <source>
        <strain evidence="7 8">GAS499</strain>
    </source>
</reference>
<dbReference type="EMBL" id="LT670844">
    <property type="protein sequence ID" value="SHK86325.1"/>
    <property type="molecule type" value="Genomic_DNA"/>
</dbReference>
<dbReference type="AlphaFoldDB" id="A0A1M6VYA9"/>
<evidence type="ECO:0000259" key="4">
    <source>
        <dbReference type="Pfam" id="PF00205"/>
    </source>
</evidence>
<dbReference type="NCBIfam" id="NF006052">
    <property type="entry name" value="PRK08199.1"/>
    <property type="match status" value="1"/>
</dbReference>
<dbReference type="GO" id="GO:0005948">
    <property type="term" value="C:acetolactate synthase complex"/>
    <property type="evidence" value="ECO:0007669"/>
    <property type="project" value="TreeGrafter"/>
</dbReference>
<gene>
    <name evidence="7" type="ORF">SAMN05444159_4390</name>
</gene>
<evidence type="ECO:0000256" key="2">
    <source>
        <dbReference type="ARBA" id="ARBA00023052"/>
    </source>
</evidence>
<dbReference type="InterPro" id="IPR012001">
    <property type="entry name" value="Thiamin_PyroP_enz_TPP-bd_dom"/>
</dbReference>
<evidence type="ECO:0000313" key="7">
    <source>
        <dbReference type="EMBL" id="SHK86325.1"/>
    </source>
</evidence>
<dbReference type="Pfam" id="PF02775">
    <property type="entry name" value="TPP_enzyme_C"/>
    <property type="match status" value="1"/>
</dbReference>
<evidence type="ECO:0000259" key="6">
    <source>
        <dbReference type="Pfam" id="PF02776"/>
    </source>
</evidence>
<dbReference type="GO" id="GO:0000287">
    <property type="term" value="F:magnesium ion binding"/>
    <property type="evidence" value="ECO:0007669"/>
    <property type="project" value="InterPro"/>
</dbReference>
<evidence type="ECO:0000256" key="1">
    <source>
        <dbReference type="ARBA" id="ARBA00007812"/>
    </source>
</evidence>
<dbReference type="CDD" id="cd07035">
    <property type="entry name" value="TPP_PYR_POX_like"/>
    <property type="match status" value="1"/>
</dbReference>
<dbReference type="InterPro" id="IPR011766">
    <property type="entry name" value="TPP_enzyme_TPP-bd"/>
</dbReference>
<name>A0A1M6VYA9_9BRAD</name>
<dbReference type="Gene3D" id="3.40.50.1220">
    <property type="entry name" value="TPP-binding domain"/>
    <property type="match status" value="1"/>
</dbReference>
<dbReference type="GO" id="GO:0050660">
    <property type="term" value="F:flavin adenine dinucleotide binding"/>
    <property type="evidence" value="ECO:0007669"/>
    <property type="project" value="TreeGrafter"/>
</dbReference>
<protein>
    <submittedName>
        <fullName evidence="7">Acetolactate synthase-1/2/3 large subunit</fullName>
    </submittedName>
</protein>
<dbReference type="GO" id="GO:0030976">
    <property type="term" value="F:thiamine pyrophosphate binding"/>
    <property type="evidence" value="ECO:0007669"/>
    <property type="project" value="InterPro"/>
</dbReference>
<feature type="domain" description="Thiamine pyrophosphate enzyme TPP-binding" evidence="5">
    <location>
        <begin position="389"/>
        <end position="534"/>
    </location>
</feature>
<dbReference type="PANTHER" id="PTHR18968:SF120">
    <property type="entry name" value="ACETOLACTATE SYNTHASE LARGE SUBUNIT"/>
    <property type="match status" value="1"/>
</dbReference>
<dbReference type="SUPFAM" id="SSF52518">
    <property type="entry name" value="Thiamin diphosphate-binding fold (THDP-binding)"/>
    <property type="match status" value="2"/>
</dbReference>
<dbReference type="RefSeq" id="WP_079541335.1">
    <property type="nucleotide sequence ID" value="NZ_LT670844.1"/>
</dbReference>
<proteinExistence type="inferred from homology"/>
<comment type="similarity">
    <text evidence="1 3">Belongs to the TPP enzyme family.</text>
</comment>